<organism evidence="2 3">
    <name type="scientific">Nonomuraea spiralis</name>
    <dbReference type="NCBI Taxonomy" id="46182"/>
    <lineage>
        <taxon>Bacteria</taxon>
        <taxon>Bacillati</taxon>
        <taxon>Actinomycetota</taxon>
        <taxon>Actinomycetes</taxon>
        <taxon>Streptosporangiales</taxon>
        <taxon>Streptosporangiaceae</taxon>
        <taxon>Nonomuraea</taxon>
    </lineage>
</organism>
<dbReference type="RefSeq" id="WP_189650391.1">
    <property type="nucleotide sequence ID" value="NZ_BMRC01000013.1"/>
</dbReference>
<gene>
    <name evidence="2" type="ORF">ACFFV7_37845</name>
</gene>
<evidence type="ECO:0000256" key="1">
    <source>
        <dbReference type="SAM" id="Phobius"/>
    </source>
</evidence>
<feature type="transmembrane region" description="Helical" evidence="1">
    <location>
        <begin position="276"/>
        <end position="298"/>
    </location>
</feature>
<dbReference type="EMBL" id="JBHMEI010000044">
    <property type="protein sequence ID" value="MFB9207006.1"/>
    <property type="molecule type" value="Genomic_DNA"/>
</dbReference>
<reference evidence="2 3" key="1">
    <citation type="submission" date="2024-09" db="EMBL/GenBank/DDBJ databases">
        <authorList>
            <person name="Sun Q."/>
            <person name="Mori K."/>
        </authorList>
    </citation>
    <scope>NUCLEOTIDE SEQUENCE [LARGE SCALE GENOMIC DNA]</scope>
    <source>
        <strain evidence="2 3">CCM 3426</strain>
    </source>
</reference>
<name>A0ABV5IR18_9ACTN</name>
<evidence type="ECO:0000313" key="3">
    <source>
        <dbReference type="Proteomes" id="UP001589647"/>
    </source>
</evidence>
<comment type="caution">
    <text evidence="2">The sequence shown here is derived from an EMBL/GenBank/DDBJ whole genome shotgun (WGS) entry which is preliminary data.</text>
</comment>
<evidence type="ECO:0008006" key="4">
    <source>
        <dbReference type="Google" id="ProtNLM"/>
    </source>
</evidence>
<feature type="transmembrane region" description="Helical" evidence="1">
    <location>
        <begin position="222"/>
        <end position="247"/>
    </location>
</feature>
<protein>
    <recommendedName>
        <fullName evidence="4">ABC transporter permease</fullName>
    </recommendedName>
</protein>
<evidence type="ECO:0000313" key="2">
    <source>
        <dbReference type="EMBL" id="MFB9207006.1"/>
    </source>
</evidence>
<keyword evidence="1" id="KW-1133">Transmembrane helix</keyword>
<dbReference type="Proteomes" id="UP001589647">
    <property type="component" value="Unassembled WGS sequence"/>
</dbReference>
<feature type="transmembrane region" description="Helical" evidence="1">
    <location>
        <begin position="9"/>
        <end position="30"/>
    </location>
</feature>
<keyword evidence="1" id="KW-0812">Transmembrane</keyword>
<proteinExistence type="predicted"/>
<keyword evidence="3" id="KW-1185">Reference proteome</keyword>
<sequence length="324" mass="32524">MKSPAVRVAVAYLVSAVVGAVIIGSFVGALHHPVPHAVPLAVVGQGAGELERAAAGAVEARPYGDAASARTAVLRREVEAAYLAGEGRLLVAGAGGDTAAPHFAATMRRATGRDLAVEDVRPLAEGDSSGVSGMFYVLGLLLAALATTVLTMRMAPMMNRALRLAVLALGAVTGGLALTWVVDGLLGALTGAPFALLGVSCGVIFLVSVAVNGLMRRFGPRGVIAAAVLFIPIGLPASGGPFGAAFIEPWYAALGYVLPTRSALELVRSVVYFDGAALATPLTVLGLWAALGLVLMALPPRAMPRPAAPAPAAVPVAGAAPGAH</sequence>
<keyword evidence="1" id="KW-0472">Membrane</keyword>
<feature type="transmembrane region" description="Helical" evidence="1">
    <location>
        <begin position="194"/>
        <end position="215"/>
    </location>
</feature>
<accession>A0ABV5IR18</accession>
<feature type="transmembrane region" description="Helical" evidence="1">
    <location>
        <begin position="133"/>
        <end position="152"/>
    </location>
</feature>
<feature type="transmembrane region" description="Helical" evidence="1">
    <location>
        <begin position="164"/>
        <end position="182"/>
    </location>
</feature>